<evidence type="ECO:0000256" key="6">
    <source>
        <dbReference type="SAM" id="MobiDB-lite"/>
    </source>
</evidence>
<keyword evidence="4" id="KW-1133">Transmembrane helix</keyword>
<dbReference type="GO" id="GO:0061817">
    <property type="term" value="P:endoplasmic reticulum-plasma membrane tethering"/>
    <property type="evidence" value="ECO:0007669"/>
    <property type="project" value="UniProtKB-ARBA"/>
</dbReference>
<evidence type="ECO:0000256" key="4">
    <source>
        <dbReference type="ARBA" id="ARBA00022989"/>
    </source>
</evidence>
<gene>
    <name evidence="8" type="ORF">INT45_003182</name>
</gene>
<sequence>MSVHLEPASQLSFRRPLTQVTKELLLVTNPSNDPVMFKIKTTAPKQYCVRPNAGRVEPNSHVEVHVILQPFKEEPPADYKCKDKFLVQTAIIKPAYEALPIADMWSRVEQEDKAGIFQQKIKCAYLPPEEDPYLVNATSDQEPNQAVVPEPIVAKPIAPAPTAPVPSVPAPEQPSPPSYTSLPPTVKAETDGSSTKVVKEEKSSSLPDAVATPPPVVATPPSPVVVKDDVPVVVKEKEVSSPPINNTQLTHVDEVPEPKPRSVPSPPPAPIETIKSDEQPIKQTTSTTTSSPVSPKVTTSNKTTPPTTSQTPTNVTSTVAAAVAPTVAPTITAAAPAAATVAAPTPVQDDKEKKQLEEDLKKTKELVQQLQKQLATAQKEQEAKGGRNKLPSTVQPQDAVHQHLAALEKQQVPEGYPPQVVLIVAALTFVFTYLFF</sequence>
<feature type="region of interest" description="Disordered" evidence="6">
    <location>
        <begin position="237"/>
        <end position="315"/>
    </location>
</feature>
<dbReference type="GO" id="GO:0090158">
    <property type="term" value="P:endoplasmic reticulum membrane organization"/>
    <property type="evidence" value="ECO:0007669"/>
    <property type="project" value="TreeGrafter"/>
</dbReference>
<evidence type="ECO:0000256" key="3">
    <source>
        <dbReference type="ARBA" id="ARBA00022692"/>
    </source>
</evidence>
<dbReference type="EMBL" id="JAEPRB010000345">
    <property type="protein sequence ID" value="KAG2216919.1"/>
    <property type="molecule type" value="Genomic_DNA"/>
</dbReference>
<accession>A0A8H7RTT2</accession>
<dbReference type="GO" id="GO:0160219">
    <property type="term" value="C:cortical endoplasmic reticulum membrane"/>
    <property type="evidence" value="ECO:0007669"/>
    <property type="project" value="UniProtKB-ARBA"/>
</dbReference>
<dbReference type="PROSITE" id="PS50202">
    <property type="entry name" value="MSP"/>
    <property type="match status" value="1"/>
</dbReference>
<dbReference type="AlphaFoldDB" id="A0A8H7RTT2"/>
<keyword evidence="3" id="KW-0812">Transmembrane</keyword>
<comment type="caution">
    <text evidence="8">The sequence shown here is derived from an EMBL/GenBank/DDBJ whole genome shotgun (WGS) entry which is preliminary data.</text>
</comment>
<dbReference type="GO" id="GO:0051685">
    <property type="term" value="P:maintenance of ER location"/>
    <property type="evidence" value="ECO:0007669"/>
    <property type="project" value="UniProtKB-ARBA"/>
</dbReference>
<feature type="compositionally biased region" description="Pro residues" evidence="6">
    <location>
        <begin position="261"/>
        <end position="270"/>
    </location>
</feature>
<dbReference type="PANTHER" id="PTHR10809">
    <property type="entry name" value="VESICLE-ASSOCIATED MEMBRANE PROTEIN-ASSOCIATED PROTEIN"/>
    <property type="match status" value="1"/>
</dbReference>
<dbReference type="InterPro" id="IPR008962">
    <property type="entry name" value="PapD-like_sf"/>
</dbReference>
<reference evidence="8 9" key="1">
    <citation type="submission" date="2020-12" db="EMBL/GenBank/DDBJ databases">
        <title>Metabolic potential, ecology and presence of endohyphal bacteria is reflected in genomic diversity of Mucoromycotina.</title>
        <authorList>
            <person name="Muszewska A."/>
            <person name="Okrasinska A."/>
            <person name="Steczkiewicz K."/>
            <person name="Drgas O."/>
            <person name="Orlowska M."/>
            <person name="Perlinska-Lenart U."/>
            <person name="Aleksandrzak-Piekarczyk T."/>
            <person name="Szatraj K."/>
            <person name="Zielenkiewicz U."/>
            <person name="Pilsyk S."/>
            <person name="Malc E."/>
            <person name="Mieczkowski P."/>
            <person name="Kruszewska J.S."/>
            <person name="Biernat P."/>
            <person name="Pawlowska J."/>
        </authorList>
    </citation>
    <scope>NUCLEOTIDE SEQUENCE [LARGE SCALE GENOMIC DNA]</scope>
    <source>
        <strain evidence="8 9">CBS 142.35</strain>
    </source>
</reference>
<dbReference type="GO" id="GO:0061709">
    <property type="term" value="P:reticulophagy"/>
    <property type="evidence" value="ECO:0007669"/>
    <property type="project" value="UniProtKB-ARBA"/>
</dbReference>
<proteinExistence type="inferred from homology"/>
<dbReference type="OrthoDB" id="264603at2759"/>
<evidence type="ECO:0000313" key="9">
    <source>
        <dbReference type="Proteomes" id="UP000646827"/>
    </source>
</evidence>
<dbReference type="Pfam" id="PF00635">
    <property type="entry name" value="Motile_Sperm"/>
    <property type="match status" value="1"/>
</dbReference>
<feature type="compositionally biased region" description="Basic and acidic residues" evidence="6">
    <location>
        <begin position="251"/>
        <end position="260"/>
    </location>
</feature>
<dbReference type="GO" id="GO:0160214">
    <property type="term" value="F:endoplasmic reticulum-plasma membrane adaptor activity"/>
    <property type="evidence" value="ECO:0007669"/>
    <property type="project" value="UniProtKB-ARBA"/>
</dbReference>
<feature type="region of interest" description="Disordered" evidence="6">
    <location>
        <begin position="374"/>
        <end position="398"/>
    </location>
</feature>
<evidence type="ECO:0000256" key="2">
    <source>
        <dbReference type="ARBA" id="ARBA00008932"/>
    </source>
</evidence>
<dbReference type="GO" id="GO:0005886">
    <property type="term" value="C:plasma membrane"/>
    <property type="evidence" value="ECO:0007669"/>
    <property type="project" value="TreeGrafter"/>
</dbReference>
<feature type="compositionally biased region" description="Pro residues" evidence="6">
    <location>
        <begin position="212"/>
        <end position="223"/>
    </location>
</feature>
<dbReference type="Proteomes" id="UP000646827">
    <property type="component" value="Unassembled WGS sequence"/>
</dbReference>
<dbReference type="GO" id="GO:0035091">
    <property type="term" value="F:phosphatidylinositol binding"/>
    <property type="evidence" value="ECO:0007669"/>
    <property type="project" value="UniProtKB-ARBA"/>
</dbReference>
<feature type="compositionally biased region" description="Low complexity" evidence="6">
    <location>
        <begin position="284"/>
        <end position="315"/>
    </location>
</feature>
<evidence type="ECO:0000256" key="1">
    <source>
        <dbReference type="ARBA" id="ARBA00004211"/>
    </source>
</evidence>
<evidence type="ECO:0000256" key="5">
    <source>
        <dbReference type="ARBA" id="ARBA00023136"/>
    </source>
</evidence>
<protein>
    <recommendedName>
        <fullName evidence="7">MSP domain-containing protein</fullName>
    </recommendedName>
</protein>
<dbReference type="GO" id="GO:0140506">
    <property type="term" value="F:endoplasmic reticulum-autophagosome adaptor activity"/>
    <property type="evidence" value="ECO:0007669"/>
    <property type="project" value="UniProtKB-ARBA"/>
</dbReference>
<organism evidence="8 9">
    <name type="scientific">Circinella minor</name>
    <dbReference type="NCBI Taxonomy" id="1195481"/>
    <lineage>
        <taxon>Eukaryota</taxon>
        <taxon>Fungi</taxon>
        <taxon>Fungi incertae sedis</taxon>
        <taxon>Mucoromycota</taxon>
        <taxon>Mucoromycotina</taxon>
        <taxon>Mucoromycetes</taxon>
        <taxon>Mucorales</taxon>
        <taxon>Lichtheimiaceae</taxon>
        <taxon>Circinella</taxon>
    </lineage>
</organism>
<dbReference type="SUPFAM" id="SSF49354">
    <property type="entry name" value="PapD-like"/>
    <property type="match status" value="1"/>
</dbReference>
<dbReference type="InterPro" id="IPR013783">
    <property type="entry name" value="Ig-like_fold"/>
</dbReference>
<evidence type="ECO:0000259" key="7">
    <source>
        <dbReference type="PROSITE" id="PS50202"/>
    </source>
</evidence>
<dbReference type="InterPro" id="IPR016763">
    <property type="entry name" value="VAP"/>
</dbReference>
<feature type="domain" description="MSP" evidence="7">
    <location>
        <begin position="2"/>
        <end position="126"/>
    </location>
</feature>
<dbReference type="GO" id="GO:0001786">
    <property type="term" value="F:phosphatidylserine binding"/>
    <property type="evidence" value="ECO:0007669"/>
    <property type="project" value="UniProtKB-ARBA"/>
</dbReference>
<comment type="subcellular location">
    <subcellularLocation>
        <location evidence="1">Membrane</location>
        <topology evidence="1">Single-pass type IV membrane protein</topology>
    </subcellularLocation>
</comment>
<dbReference type="Gene3D" id="2.60.40.10">
    <property type="entry name" value="Immunoglobulins"/>
    <property type="match status" value="1"/>
</dbReference>
<dbReference type="InterPro" id="IPR000535">
    <property type="entry name" value="MSP_dom"/>
</dbReference>
<keyword evidence="9" id="KW-1185">Reference proteome</keyword>
<dbReference type="GO" id="GO:1902647">
    <property type="term" value="P:negative regulation of 1-phosphatidyl-1D-myo-inositol 4,5-bisphosphate biosynthetic process"/>
    <property type="evidence" value="ECO:0007669"/>
    <property type="project" value="UniProtKB-ARBA"/>
</dbReference>
<dbReference type="GO" id="GO:0033149">
    <property type="term" value="F:FFAT motif binding"/>
    <property type="evidence" value="ECO:0007669"/>
    <property type="project" value="TreeGrafter"/>
</dbReference>
<comment type="similarity">
    <text evidence="2">Belongs to the VAMP-associated protein (VAP) (TC 9.B.17) family.</text>
</comment>
<feature type="region of interest" description="Disordered" evidence="6">
    <location>
        <begin position="158"/>
        <end position="224"/>
    </location>
</feature>
<dbReference type="PANTHER" id="PTHR10809:SF6">
    <property type="entry name" value="AT11025P-RELATED"/>
    <property type="match status" value="1"/>
</dbReference>
<dbReference type="FunFam" id="2.60.40.10:FF:000813">
    <property type="entry name" value="Vesicle-associated protein 1-1"/>
    <property type="match status" value="1"/>
</dbReference>
<dbReference type="GO" id="GO:0007009">
    <property type="term" value="P:plasma membrane organization"/>
    <property type="evidence" value="ECO:0007669"/>
    <property type="project" value="UniProtKB-ARBA"/>
</dbReference>
<keyword evidence="5" id="KW-0472">Membrane</keyword>
<feature type="compositionally biased region" description="Pro residues" evidence="6">
    <location>
        <begin position="158"/>
        <end position="177"/>
    </location>
</feature>
<evidence type="ECO:0000313" key="8">
    <source>
        <dbReference type="EMBL" id="KAG2216919.1"/>
    </source>
</evidence>
<name>A0A8H7RTT2_9FUNG</name>